<dbReference type="SUPFAM" id="SSF52540">
    <property type="entry name" value="P-loop containing nucleoside triphosphate hydrolases"/>
    <property type="match status" value="1"/>
</dbReference>
<organism evidence="4 5">
    <name type="scientific">Desulfonema magnum</name>
    <dbReference type="NCBI Taxonomy" id="45655"/>
    <lineage>
        <taxon>Bacteria</taxon>
        <taxon>Pseudomonadati</taxon>
        <taxon>Thermodesulfobacteriota</taxon>
        <taxon>Desulfobacteria</taxon>
        <taxon>Desulfobacterales</taxon>
        <taxon>Desulfococcaceae</taxon>
        <taxon>Desulfonema</taxon>
    </lineage>
</organism>
<dbReference type="CDD" id="cd18785">
    <property type="entry name" value="SF2_C"/>
    <property type="match status" value="1"/>
</dbReference>
<dbReference type="NCBIfam" id="NF038325">
    <property type="entry name" value="DISARM_DrmAS"/>
    <property type="match status" value="1"/>
</dbReference>
<dbReference type="InterPro" id="IPR001650">
    <property type="entry name" value="Helicase_C-like"/>
</dbReference>
<accession>A0A975GTR3</accession>
<protein>
    <submittedName>
        <fullName evidence="4">Helicase family protein</fullName>
    </submittedName>
</protein>
<dbReference type="KEGG" id="dmm:dnm_094750"/>
<evidence type="ECO:0000256" key="2">
    <source>
        <dbReference type="SAM" id="MobiDB-lite"/>
    </source>
</evidence>
<keyword evidence="5" id="KW-1185">Reference proteome</keyword>
<dbReference type="EMBL" id="CP061800">
    <property type="protein sequence ID" value="QTA93374.1"/>
    <property type="molecule type" value="Genomic_DNA"/>
</dbReference>
<dbReference type="Gene3D" id="3.40.50.300">
    <property type="entry name" value="P-loop containing nucleotide triphosphate hydrolases"/>
    <property type="match status" value="1"/>
</dbReference>
<dbReference type="GO" id="GO:0004386">
    <property type="term" value="F:helicase activity"/>
    <property type="evidence" value="ECO:0007669"/>
    <property type="project" value="UniProtKB-KW"/>
</dbReference>
<keyword evidence="1" id="KW-0175">Coiled coil</keyword>
<evidence type="ECO:0000259" key="3">
    <source>
        <dbReference type="PROSITE" id="PS51194"/>
    </source>
</evidence>
<evidence type="ECO:0000256" key="1">
    <source>
        <dbReference type="SAM" id="Coils"/>
    </source>
</evidence>
<feature type="coiled-coil region" evidence="1">
    <location>
        <begin position="1053"/>
        <end position="1080"/>
    </location>
</feature>
<evidence type="ECO:0000313" key="5">
    <source>
        <dbReference type="Proteomes" id="UP000663722"/>
    </source>
</evidence>
<keyword evidence="4" id="KW-0067">ATP-binding</keyword>
<reference evidence="4" key="1">
    <citation type="journal article" date="2021" name="Microb. Physiol.">
        <title>Proteogenomic Insights into the Physiology of Marine, Sulfate-Reducing, Filamentous Desulfonema limicola and Desulfonema magnum.</title>
        <authorList>
            <person name="Schnaars V."/>
            <person name="Wohlbrand L."/>
            <person name="Scheve S."/>
            <person name="Hinrichs C."/>
            <person name="Reinhardt R."/>
            <person name="Rabus R."/>
        </authorList>
    </citation>
    <scope>NUCLEOTIDE SEQUENCE</scope>
    <source>
        <strain evidence="4">4be13</strain>
    </source>
</reference>
<dbReference type="RefSeq" id="WP_207680344.1">
    <property type="nucleotide sequence ID" value="NZ_CP061800.1"/>
</dbReference>
<evidence type="ECO:0000313" key="4">
    <source>
        <dbReference type="EMBL" id="QTA93374.1"/>
    </source>
</evidence>
<keyword evidence="4" id="KW-0347">Helicase</keyword>
<dbReference type="InterPro" id="IPR027417">
    <property type="entry name" value="P-loop_NTPase"/>
</dbReference>
<dbReference type="AlphaFoldDB" id="A0A975GTR3"/>
<sequence>MTETLTNDSKSPAELRAMLENLVIKDLLGPCDGEQEVLNEYEDRVSERYLVGKLAPKSVSVNPGEMDDIAAAGTDSYDEGTPDLSPVQSDTMFPSSMGMTFAVSQKAKQLKLTVRWGRYTKKNTGRVREKSGKTIYVWKREQVENILSIPIKQGVISPMTITEQQPQVTIQGRMRQTDDGWLATLFLVNGQKEPGRNKDTAWLFQAEMMAEASDGAAIFRKRFNHTVDYDKMDPVTRTELQSLTMVYRKQTEFAVGHSISVHADLDPKDPQRAIRLKTQSIPAYEVPRTTPPTKQDNPDLENLVLDMKELSETPDAQLPEKLMPLAQAYENWIHRQQEKIRDPGEGLEFHTHAAEETIKNCQKALSRIREGITLLTQDKHAAEAFRFANQAMHLQRIRSIFAKQIRKQQRKKKDGTKDIDIPRNRTWYPFQLAFVLLNLPSVTDLHHKDRSHETQALADLLWFPTGGGKTEAYLGLAAYTMALRRLQGNIGGRSGEHGVAVLMRYTLRLLTLQQFQRATTLICACEVIRRQDPDKWGQAPFRIGLWVGMRATPNTTKQAQDAIANAHGRGMGTGGSGTPAQLTTCPWCGTAIDPGKHIKVCSGMGTIHRTLMYCGDPMGHRCPFTQLQSPDEGIPARVVDEEIYRHPPTLLIATVDKFAQMPWKGAVQMLFGQVNGFCTRHGFRSPEIEGRNSHPKSGSLAPARTLPHPLLRPPDLIIQDELHLISGPLGSMVGLYETAVDTLCTWIVDGKNVRPKVIASTATIRRAKDQVNKLFLREVSVFPPHGTDITDNFFSLQRDPAKEPGRRYLGICAIGRRYPSVIIRVYVALLGAAKKLYDQYGAAADPWMTLAGYFNSIRELGGTRRLVEDDISNRLRNADQRGLAKRFRIYLEELTSRKSSADIPRILDRLDVGFSKQDEARRKVQRKSGEKVSMPAPLDVVLATNMISVGVDVDRLGLMAVAGQPKSTAEYIQATSRVGRKYPGLVVTVYNWARPRDLSHYEQFEHYHATFYQHVEALSVTPFAPRALDRGLSGIMVSLIRLVSDELNENSRASDLTADHEQLENAIESIITRVELAEGNKEIRENVRKMLLERRDFWLSEIKRARTWTLGYKEKRDGTTLGLLKVPGKEKWQKFTCLNSLRDVEPSVSLVLDENSFGLNEDTDP</sequence>
<dbReference type="Proteomes" id="UP000663722">
    <property type="component" value="Chromosome"/>
</dbReference>
<name>A0A975GTR3_9BACT</name>
<dbReference type="Pfam" id="PF00271">
    <property type="entry name" value="Helicase_C"/>
    <property type="match status" value="1"/>
</dbReference>
<feature type="domain" description="Helicase C-terminal" evidence="3">
    <location>
        <begin position="870"/>
        <end position="1019"/>
    </location>
</feature>
<dbReference type="PROSITE" id="PS51194">
    <property type="entry name" value="HELICASE_CTER"/>
    <property type="match status" value="1"/>
</dbReference>
<keyword evidence="4" id="KW-0547">Nucleotide-binding</keyword>
<dbReference type="SMART" id="SM00490">
    <property type="entry name" value="HELICc"/>
    <property type="match status" value="1"/>
</dbReference>
<keyword evidence="4" id="KW-0378">Hydrolase</keyword>
<proteinExistence type="predicted"/>
<feature type="region of interest" description="Disordered" evidence="2">
    <location>
        <begin position="685"/>
        <end position="705"/>
    </location>
</feature>
<gene>
    <name evidence="4" type="ORF">dnm_094750</name>
</gene>